<name>A0ABZ3HB89_9BACT</name>
<dbReference type="SUPFAM" id="SSF52206">
    <property type="entry name" value="Hypothetical protein MTH538"/>
    <property type="match status" value="1"/>
</dbReference>
<organism evidence="2 3">
    <name type="scientific">Sulfurimonas diazotrophicus</name>
    <dbReference type="NCBI Taxonomy" id="3131939"/>
    <lineage>
        <taxon>Bacteria</taxon>
        <taxon>Pseudomonadati</taxon>
        <taxon>Campylobacterota</taxon>
        <taxon>Epsilonproteobacteria</taxon>
        <taxon>Campylobacterales</taxon>
        <taxon>Sulfurimonadaceae</taxon>
        <taxon>Sulfurimonas</taxon>
    </lineage>
</organism>
<keyword evidence="3" id="KW-1185">Reference proteome</keyword>
<dbReference type="RefSeq" id="WP_345973006.1">
    <property type="nucleotide sequence ID" value="NZ_CP147920.1"/>
</dbReference>
<sequence>MARKCFFSFHYKPDNWRVSQVRNIGTIEGNKPAKDNDWETVVGGGDKKIKEWISSQMKGRTCTVILAGSKTANRKWINHEIVESWNRGLGVLVIHIHNLKDVNGKQSSKGANPLFYITHIPTKKRLSSIAKSYDPPYKLSSNVYNHIAENIDYWIEEAIKIRKAYD</sequence>
<protein>
    <submittedName>
        <fullName evidence="2">TIR domain-containing protein</fullName>
    </submittedName>
</protein>
<accession>A0ABZ3HB89</accession>
<evidence type="ECO:0000313" key="3">
    <source>
        <dbReference type="Proteomes" id="UP001447842"/>
    </source>
</evidence>
<dbReference type="Gene3D" id="3.40.50.9200">
    <property type="entry name" value="Hypothetical protein MTH538"/>
    <property type="match status" value="1"/>
</dbReference>
<dbReference type="InterPro" id="IPR015032">
    <property type="entry name" value="ThsB__TIR-like_domain"/>
</dbReference>
<dbReference type="Proteomes" id="UP001447842">
    <property type="component" value="Chromosome"/>
</dbReference>
<evidence type="ECO:0000313" key="2">
    <source>
        <dbReference type="EMBL" id="XAU15589.1"/>
    </source>
</evidence>
<feature type="domain" description="Thoeris protein ThsB TIR-like" evidence="1">
    <location>
        <begin position="6"/>
        <end position="101"/>
    </location>
</feature>
<dbReference type="EMBL" id="CP147920">
    <property type="protein sequence ID" value="XAU15589.1"/>
    <property type="molecule type" value="Genomic_DNA"/>
</dbReference>
<dbReference type="InterPro" id="IPR036490">
    <property type="entry name" value="ThsB_TIR-like_sf"/>
</dbReference>
<evidence type="ECO:0000259" key="1">
    <source>
        <dbReference type="Pfam" id="PF08937"/>
    </source>
</evidence>
<gene>
    <name evidence="2" type="ORF">WCY31_02555</name>
</gene>
<reference evidence="2 3" key="1">
    <citation type="submission" date="2024-03" db="EMBL/GenBank/DDBJ databases">
        <title>Sulfurimonas sp. HSL3-1.</title>
        <authorList>
            <person name="Wang S."/>
        </authorList>
    </citation>
    <scope>NUCLEOTIDE SEQUENCE [LARGE SCALE GENOMIC DNA]</scope>
    <source>
        <strain evidence="2 3">HSL3-1</strain>
    </source>
</reference>
<dbReference type="Pfam" id="PF08937">
    <property type="entry name" value="ThsB_TIR"/>
    <property type="match status" value="1"/>
</dbReference>
<proteinExistence type="predicted"/>